<dbReference type="EMBL" id="LNYN01000019">
    <property type="protein sequence ID" value="KTD34905.1"/>
    <property type="molecule type" value="Genomic_DNA"/>
</dbReference>
<name>A0A378K0P3_9GAMM</name>
<evidence type="ECO:0000313" key="3">
    <source>
        <dbReference type="Proteomes" id="UP000054985"/>
    </source>
</evidence>
<reference evidence="2 4" key="2">
    <citation type="submission" date="2018-06" db="EMBL/GenBank/DDBJ databases">
        <authorList>
            <consortium name="Pathogen Informatics"/>
            <person name="Doyle S."/>
        </authorList>
    </citation>
    <scope>NUCLEOTIDE SEQUENCE [LARGE SCALE GENOMIC DNA]</scope>
    <source>
        <strain evidence="2 4">NCTC12239</strain>
    </source>
</reference>
<evidence type="ECO:0000313" key="1">
    <source>
        <dbReference type="EMBL" id="KTD34905.1"/>
    </source>
</evidence>
<organism evidence="2 4">
    <name type="scientific">Legionella moravica</name>
    <dbReference type="NCBI Taxonomy" id="39962"/>
    <lineage>
        <taxon>Bacteria</taxon>
        <taxon>Pseudomonadati</taxon>
        <taxon>Pseudomonadota</taxon>
        <taxon>Gammaproteobacteria</taxon>
        <taxon>Legionellales</taxon>
        <taxon>Legionellaceae</taxon>
        <taxon>Legionella</taxon>
    </lineage>
</organism>
<evidence type="ECO:0000313" key="4">
    <source>
        <dbReference type="Proteomes" id="UP000254040"/>
    </source>
</evidence>
<gene>
    <name evidence="1" type="ORF">Lmor_1438</name>
    <name evidence="2" type="ORF">NCTC12239_02803</name>
</gene>
<dbReference type="Proteomes" id="UP000254040">
    <property type="component" value="Unassembled WGS sequence"/>
</dbReference>
<evidence type="ECO:0000313" key="2">
    <source>
        <dbReference type="EMBL" id="STX63850.1"/>
    </source>
</evidence>
<dbReference type="EMBL" id="UGOG01000001">
    <property type="protein sequence ID" value="STX63850.1"/>
    <property type="molecule type" value="Genomic_DNA"/>
</dbReference>
<dbReference type="STRING" id="39962.Lmor_1438"/>
<reference evidence="1 3" key="1">
    <citation type="submission" date="2015-11" db="EMBL/GenBank/DDBJ databases">
        <title>Genomic analysis of 38 Legionella species identifies large and diverse effector repertoires.</title>
        <authorList>
            <person name="Burstein D."/>
            <person name="Amaro F."/>
            <person name="Zusman T."/>
            <person name="Lifshitz Z."/>
            <person name="Cohen O."/>
            <person name="Gilbert J.A."/>
            <person name="Pupko T."/>
            <person name="Shuman H.A."/>
            <person name="Segal G."/>
        </authorList>
    </citation>
    <scope>NUCLEOTIDE SEQUENCE [LARGE SCALE GENOMIC DNA]</scope>
    <source>
        <strain evidence="1 3">ATCC 43877</strain>
    </source>
</reference>
<dbReference type="AlphaFoldDB" id="A0A378K0P3"/>
<protein>
    <submittedName>
        <fullName evidence="2">Uncharacterized protein</fullName>
    </submittedName>
</protein>
<sequence>MFTTYSSKIKAFRVIAEYLNFGDEVIKLNQLRKQSDIMELVGHPKNPRLLKVKDPAKTLFLTFSSQLHEVELALLEEVQSRSNLGTARKVAEICLSDQSDEAKLAELSSCLETNVQKTESGFKLGF</sequence>
<proteinExistence type="predicted"/>
<dbReference type="Proteomes" id="UP000054985">
    <property type="component" value="Unassembled WGS sequence"/>
</dbReference>
<keyword evidence="3" id="KW-1185">Reference proteome</keyword>
<accession>A0A378K0P3</accession>